<proteinExistence type="predicted"/>
<reference evidence="1 2" key="1">
    <citation type="journal article" date="2017" name="Genome Announc.">
        <title>Twelve Complete Reference Genomes of Clinical Isolates in the Capnocytophaga Genus.</title>
        <authorList>
            <person name="Villarma A."/>
            <person name="Gulvik C.A."/>
            <person name="Rowe L.A."/>
            <person name="Sheth M."/>
            <person name="Juieng P."/>
            <person name="Nicholson A.C."/>
            <person name="Loparev V.N."/>
            <person name="McQuiston J.R."/>
        </authorList>
    </citation>
    <scope>NUCLEOTIDE SEQUENCE [LARGE SCALE GENOMIC DNA]</scope>
    <source>
        <strain evidence="1 2">G7591</strain>
    </source>
</reference>
<dbReference type="KEGG" id="ccyn:CGC48_06005"/>
<accession>A0A250E5M2</accession>
<protein>
    <submittedName>
        <fullName evidence="1">Hemagglutinin</fullName>
    </submittedName>
</protein>
<dbReference type="Proteomes" id="UP000242855">
    <property type="component" value="Chromosome"/>
</dbReference>
<evidence type="ECO:0000313" key="1">
    <source>
        <dbReference type="EMBL" id="ATA68222.1"/>
    </source>
</evidence>
<name>A0A250E5M2_9FLAO</name>
<dbReference type="EMBL" id="CP022378">
    <property type="protein sequence ID" value="ATA68222.1"/>
    <property type="molecule type" value="Genomic_DNA"/>
</dbReference>
<evidence type="ECO:0000313" key="2">
    <source>
        <dbReference type="Proteomes" id="UP000242855"/>
    </source>
</evidence>
<gene>
    <name evidence="1" type="ORF">CGC48_06005</name>
</gene>
<dbReference type="RefSeq" id="WP_098028857.1">
    <property type="nucleotide sequence ID" value="NZ_JBJGWK010000001.1"/>
</dbReference>
<dbReference type="Pfam" id="PF19775">
    <property type="entry name" value="DUF6261"/>
    <property type="match status" value="1"/>
</dbReference>
<dbReference type="InterPro" id="IPR046228">
    <property type="entry name" value="DUF6261"/>
</dbReference>
<sequence>MEFAQVMANVKSFLEKENLEALGLAQMKQTFDEKFIALEESLKPLRKSEYTQKIKALDDQRDTLLTGFIGHCKVFINFPEKEKAEAAQKLVLVNQKYGKAPQRQSHREETAIIRNLLNDLEVAELKKAVEDIGAEKWIEHLAKINETFAIVHSDRTQEQGAIEVGKTKITRSEMQEVFSKLVTLINGLVIVKGATEYQTLINSINEEIKRVRN</sequence>
<organism evidence="1 2">
    <name type="scientific">Capnocytophaga cynodegmi</name>
    <dbReference type="NCBI Taxonomy" id="28189"/>
    <lineage>
        <taxon>Bacteria</taxon>
        <taxon>Pseudomonadati</taxon>
        <taxon>Bacteroidota</taxon>
        <taxon>Flavobacteriia</taxon>
        <taxon>Flavobacteriales</taxon>
        <taxon>Flavobacteriaceae</taxon>
        <taxon>Capnocytophaga</taxon>
    </lineage>
</organism>
<dbReference type="AlphaFoldDB" id="A0A250E5M2"/>